<feature type="signal peptide" evidence="10">
    <location>
        <begin position="1"/>
        <end position="22"/>
    </location>
</feature>
<comment type="function">
    <text evidence="10">Splits internally a 1,3-beta-glucan molecule and transfers the newly generated reducing end (the donor) to the non-reducing end of another 1,3-beta-glucan molecule (the acceptor) forming a 1,3-beta linkage, resulting in the elongation of 1,3-beta-glucan chains in the cell wall.</text>
</comment>
<evidence type="ECO:0000256" key="1">
    <source>
        <dbReference type="ARBA" id="ARBA00004196"/>
    </source>
</evidence>
<dbReference type="EC" id="2.4.1.-" evidence="10"/>
<dbReference type="InterPro" id="IPR004886">
    <property type="entry name" value="Glucanosyltransferase"/>
</dbReference>
<keyword evidence="10" id="KW-0808">Transferase</keyword>
<evidence type="ECO:0000256" key="2">
    <source>
        <dbReference type="ARBA" id="ARBA00004589"/>
    </source>
</evidence>
<feature type="region of interest" description="Disordered" evidence="11">
    <location>
        <begin position="497"/>
        <end position="554"/>
    </location>
</feature>
<keyword evidence="6 10" id="KW-0472">Membrane</keyword>
<dbReference type="InterPro" id="IPR017853">
    <property type="entry name" value="GH"/>
</dbReference>
<keyword evidence="4 10" id="KW-0336">GPI-anchor</keyword>
<feature type="compositionally biased region" description="Gly residues" evidence="11">
    <location>
        <begin position="505"/>
        <end position="515"/>
    </location>
</feature>
<organism evidence="13 14">
    <name type="scientific">Marasmiellus scandens</name>
    <dbReference type="NCBI Taxonomy" id="2682957"/>
    <lineage>
        <taxon>Eukaryota</taxon>
        <taxon>Fungi</taxon>
        <taxon>Dikarya</taxon>
        <taxon>Basidiomycota</taxon>
        <taxon>Agaricomycotina</taxon>
        <taxon>Agaricomycetes</taxon>
        <taxon>Agaricomycetidae</taxon>
        <taxon>Agaricales</taxon>
        <taxon>Marasmiineae</taxon>
        <taxon>Omphalotaceae</taxon>
        <taxon>Marasmiellus</taxon>
    </lineage>
</organism>
<feature type="domain" description="X8" evidence="12">
    <location>
        <begin position="388"/>
        <end position="491"/>
    </location>
</feature>
<evidence type="ECO:0000256" key="6">
    <source>
        <dbReference type="ARBA" id="ARBA00023136"/>
    </source>
</evidence>
<feature type="compositionally biased region" description="Low complexity" evidence="11">
    <location>
        <begin position="516"/>
        <end position="549"/>
    </location>
</feature>
<dbReference type="InterPro" id="IPR012946">
    <property type="entry name" value="X8"/>
</dbReference>
<protein>
    <recommendedName>
        <fullName evidence="10">1,3-beta-glucanosyltransferase</fullName>
        <ecNumber evidence="10">2.4.1.-</ecNumber>
    </recommendedName>
</protein>
<evidence type="ECO:0000256" key="8">
    <source>
        <dbReference type="ARBA" id="ARBA00023180"/>
    </source>
</evidence>
<gene>
    <name evidence="13" type="primary">PHR2_2</name>
    <name evidence="13" type="ORF">VKT23_010935</name>
</gene>
<dbReference type="Gene3D" id="3.20.20.80">
    <property type="entry name" value="Glycosidases"/>
    <property type="match status" value="1"/>
</dbReference>
<feature type="region of interest" description="Disordered" evidence="11">
    <location>
        <begin position="336"/>
        <end position="357"/>
    </location>
</feature>
<keyword evidence="14" id="KW-1185">Reference proteome</keyword>
<evidence type="ECO:0000256" key="10">
    <source>
        <dbReference type="RuleBase" id="RU361209"/>
    </source>
</evidence>
<reference evidence="13 14" key="1">
    <citation type="submission" date="2024-01" db="EMBL/GenBank/DDBJ databases">
        <title>A draft genome for the cacao thread blight pathogen Marasmiellus scandens.</title>
        <authorList>
            <person name="Baruah I.K."/>
            <person name="Leung J."/>
            <person name="Bukari Y."/>
            <person name="Amoako-Attah I."/>
            <person name="Meinhardt L.W."/>
            <person name="Bailey B.A."/>
            <person name="Cohen S.P."/>
        </authorList>
    </citation>
    <scope>NUCLEOTIDE SEQUENCE [LARGE SCALE GENOMIC DNA]</scope>
    <source>
        <strain evidence="13 14">GH-19</strain>
    </source>
</reference>
<evidence type="ECO:0000256" key="3">
    <source>
        <dbReference type="ARBA" id="ARBA00007528"/>
    </source>
</evidence>
<evidence type="ECO:0000256" key="5">
    <source>
        <dbReference type="ARBA" id="ARBA00022729"/>
    </source>
</evidence>
<dbReference type="SUPFAM" id="SSF51445">
    <property type="entry name" value="(Trans)glycosidases"/>
    <property type="match status" value="1"/>
</dbReference>
<name>A0ABR1JEP4_9AGAR</name>
<dbReference type="Pfam" id="PF03198">
    <property type="entry name" value="Glyco_hydro_72"/>
    <property type="match status" value="1"/>
</dbReference>
<accession>A0ABR1JEP4</accession>
<dbReference type="SMART" id="SM00768">
    <property type="entry name" value="X8"/>
    <property type="match status" value="1"/>
</dbReference>
<evidence type="ECO:0000256" key="4">
    <source>
        <dbReference type="ARBA" id="ARBA00022622"/>
    </source>
</evidence>
<feature type="chain" id="PRO_5045001179" description="1,3-beta-glucanosyltransferase" evidence="10">
    <location>
        <begin position="23"/>
        <end position="580"/>
    </location>
</feature>
<dbReference type="Proteomes" id="UP001498398">
    <property type="component" value="Unassembled WGS sequence"/>
</dbReference>
<comment type="caution">
    <text evidence="13">The sequence shown here is derived from an EMBL/GenBank/DDBJ whole genome shotgun (WGS) entry which is preliminary data.</text>
</comment>
<evidence type="ECO:0000259" key="12">
    <source>
        <dbReference type="SMART" id="SM00768"/>
    </source>
</evidence>
<evidence type="ECO:0000256" key="9">
    <source>
        <dbReference type="ARBA" id="ARBA00023288"/>
    </source>
</evidence>
<evidence type="ECO:0000256" key="11">
    <source>
        <dbReference type="SAM" id="MobiDB-lite"/>
    </source>
</evidence>
<dbReference type="Pfam" id="PF07983">
    <property type="entry name" value="X8"/>
    <property type="match status" value="1"/>
</dbReference>
<keyword evidence="9 10" id="KW-0449">Lipoprotein</keyword>
<dbReference type="PANTHER" id="PTHR31468">
    <property type="entry name" value="1,3-BETA-GLUCANOSYLTRANSFERASE GAS1"/>
    <property type="match status" value="1"/>
</dbReference>
<comment type="subcellular location">
    <subcellularLocation>
        <location evidence="1">Cell envelope</location>
    </subcellularLocation>
    <subcellularLocation>
        <location evidence="10">Cell membrane</location>
        <topology evidence="10">Lipid-anchor</topology>
        <topology evidence="10">GPI-anchor</topology>
    </subcellularLocation>
    <subcellularLocation>
        <location evidence="2">Membrane</location>
        <topology evidence="2">Lipid-anchor</topology>
        <topology evidence="2">GPI-anchor</topology>
    </subcellularLocation>
</comment>
<dbReference type="PANTHER" id="PTHR31468:SF2">
    <property type="entry name" value="1,3-BETA-GLUCANOSYLTRANSFERASE GAS1"/>
    <property type="match status" value="1"/>
</dbReference>
<keyword evidence="7" id="KW-1015">Disulfide bond</keyword>
<dbReference type="Gene3D" id="1.20.58.1040">
    <property type="match status" value="1"/>
</dbReference>
<keyword evidence="5 10" id="KW-0732">Signal</keyword>
<proteinExistence type="inferred from homology"/>
<keyword evidence="8" id="KW-0325">Glycoprotein</keyword>
<feature type="compositionally biased region" description="Low complexity" evidence="11">
    <location>
        <begin position="347"/>
        <end position="357"/>
    </location>
</feature>
<dbReference type="EMBL" id="JBANRG010000022">
    <property type="protein sequence ID" value="KAK7455897.1"/>
    <property type="molecule type" value="Genomic_DNA"/>
</dbReference>
<comment type="similarity">
    <text evidence="3 10">Belongs to the glycosyl hydrolase 72 family.</text>
</comment>
<evidence type="ECO:0000256" key="7">
    <source>
        <dbReference type="ARBA" id="ARBA00023157"/>
    </source>
</evidence>
<evidence type="ECO:0000313" key="13">
    <source>
        <dbReference type="EMBL" id="KAK7455897.1"/>
    </source>
</evidence>
<sequence>MFVCSPMAVVLLAASWSLGVQAISKVTRSGRYLYTDDGTRFYIRGVAYQEQGQVDENDPNNHFLEPSSFTDPLVDGNACSRDLPFLQQLNVNTIRVYSVDSTKNHDSCMKTFSNAGIYTIIDLALPLNGSIDRTSPSWSTNLLDQYTNTINTFSKYDNVLAYNVGNEVVVQNGTAAAPYVKAAARDIKAYLKSQSSSALVGYAAIDGSPNWRDPVANFLSCDPSSQNNGDTAIDIYGLNNYEWCGNSSFQSAYAATNGDYAGYNVVAYFSEFGCITQPPRLWTEVAALFSSQMTNIWSGGIAFSYFPARSAQGEFGMVTIDGNNVQTSDDFNRLKTQYGQVSPPNSPSSSSASSSFPACPTQNDTFAASTTLPPTPNEAACQCLENTLSCQFTPQTANYSAVVGELINEACSLLGQQGGSCSDIGGDGSTGTYGRISGCDPTIKTSFVMSEFYELNNRNNESCRFAGNGTVNPLAPSGVSAANSAASSCISNPSATFTPSATGGSNSGSGSGNESGGNNEPSGNSEPSGSNGSSGNSEPSSSNESSGNNDARALMPGGDAVVGVVGMIAVSMLSGVWTML</sequence>
<evidence type="ECO:0000313" key="14">
    <source>
        <dbReference type="Proteomes" id="UP001498398"/>
    </source>
</evidence>